<evidence type="ECO:0000313" key="2">
    <source>
        <dbReference type="EMBL" id="KAJ3595684.1"/>
    </source>
</evidence>
<evidence type="ECO:0000256" key="1">
    <source>
        <dbReference type="SAM" id="MobiDB-lite"/>
    </source>
</evidence>
<dbReference type="Proteomes" id="UP001148018">
    <property type="component" value="Unassembled WGS sequence"/>
</dbReference>
<sequence>MGRSQATCSPSPPLEMTIRPGETPPHRSAHSINQRKHTARHYNAYQSKSDHRGPDSEETTEGQMQRRGGAPLSSDRGARLADWAQEEKLPPPAYQTAAYRRGGGM</sequence>
<accession>A0A9Q0DTR5</accession>
<feature type="region of interest" description="Disordered" evidence="1">
    <location>
        <begin position="1"/>
        <end position="105"/>
    </location>
</feature>
<proteinExistence type="predicted"/>
<gene>
    <name evidence="2" type="ORF">NHX12_004987</name>
</gene>
<dbReference type="AlphaFoldDB" id="A0A9Q0DTR5"/>
<organism evidence="2 3">
    <name type="scientific">Muraenolepis orangiensis</name>
    <name type="common">Patagonian moray cod</name>
    <dbReference type="NCBI Taxonomy" id="630683"/>
    <lineage>
        <taxon>Eukaryota</taxon>
        <taxon>Metazoa</taxon>
        <taxon>Chordata</taxon>
        <taxon>Craniata</taxon>
        <taxon>Vertebrata</taxon>
        <taxon>Euteleostomi</taxon>
        <taxon>Actinopterygii</taxon>
        <taxon>Neopterygii</taxon>
        <taxon>Teleostei</taxon>
        <taxon>Neoteleostei</taxon>
        <taxon>Acanthomorphata</taxon>
        <taxon>Zeiogadaria</taxon>
        <taxon>Gadariae</taxon>
        <taxon>Gadiformes</taxon>
        <taxon>Muraenolepidoidei</taxon>
        <taxon>Muraenolepididae</taxon>
        <taxon>Muraenolepis</taxon>
    </lineage>
</organism>
<comment type="caution">
    <text evidence="2">The sequence shown here is derived from an EMBL/GenBank/DDBJ whole genome shotgun (WGS) entry which is preliminary data.</text>
</comment>
<dbReference type="EMBL" id="JANIIK010000111">
    <property type="protein sequence ID" value="KAJ3595684.1"/>
    <property type="molecule type" value="Genomic_DNA"/>
</dbReference>
<keyword evidence="3" id="KW-1185">Reference proteome</keyword>
<reference evidence="2" key="1">
    <citation type="submission" date="2022-07" db="EMBL/GenBank/DDBJ databases">
        <title>Chromosome-level genome of Muraenolepis orangiensis.</title>
        <authorList>
            <person name="Kim J."/>
        </authorList>
    </citation>
    <scope>NUCLEOTIDE SEQUENCE</scope>
    <source>
        <strain evidence="2">KU_S4_2022</strain>
        <tissue evidence="2">Muscle</tissue>
    </source>
</reference>
<name>A0A9Q0DTR5_9TELE</name>
<protein>
    <submittedName>
        <fullName evidence="2">Uncharacterized protein</fullName>
    </submittedName>
</protein>
<feature type="compositionally biased region" description="Basic residues" evidence="1">
    <location>
        <begin position="27"/>
        <end position="40"/>
    </location>
</feature>
<evidence type="ECO:0000313" key="3">
    <source>
        <dbReference type="Proteomes" id="UP001148018"/>
    </source>
</evidence>